<feature type="transmembrane region" description="Helical" evidence="1">
    <location>
        <begin position="93"/>
        <end position="118"/>
    </location>
</feature>
<keyword evidence="1" id="KW-1133">Transmembrane helix</keyword>
<keyword evidence="1" id="KW-0812">Transmembrane</keyword>
<dbReference type="RefSeq" id="WP_068577360.1">
    <property type="nucleotide sequence ID" value="NZ_CP015193.1"/>
</dbReference>
<dbReference type="KEGG" id="tch:CHITON_1011"/>
<dbReference type="STRING" id="54262.CHITON_1011"/>
<dbReference type="OrthoDB" id="100021at2157"/>
<evidence type="ECO:0000313" key="2">
    <source>
        <dbReference type="EMBL" id="CUX77790.1"/>
    </source>
</evidence>
<feature type="transmembrane region" description="Helical" evidence="1">
    <location>
        <begin position="124"/>
        <end position="145"/>
    </location>
</feature>
<feature type="transmembrane region" description="Helical" evidence="1">
    <location>
        <begin position="196"/>
        <end position="221"/>
    </location>
</feature>
<feature type="transmembrane region" description="Helical" evidence="1">
    <location>
        <begin position="49"/>
        <end position="68"/>
    </location>
</feature>
<keyword evidence="1" id="KW-0472">Membrane</keyword>
<feature type="transmembrane region" description="Helical" evidence="1">
    <location>
        <begin position="16"/>
        <end position="37"/>
    </location>
</feature>
<gene>
    <name evidence="2" type="ORF">CHITON_1011</name>
</gene>
<feature type="transmembrane region" description="Helical" evidence="1">
    <location>
        <begin position="157"/>
        <end position="176"/>
    </location>
</feature>
<proteinExistence type="predicted"/>
<dbReference type="GeneID" id="33322699"/>
<evidence type="ECO:0000256" key="1">
    <source>
        <dbReference type="SAM" id="Phobius"/>
    </source>
</evidence>
<dbReference type="Proteomes" id="UP000093069">
    <property type="component" value="Chromosome I"/>
</dbReference>
<sequence length="235" mass="25879">MIRTLISLELKGMRMYLLYIIVSMVLMPASFLIVMILNMKSVSAETLAYLISGFIVASFVGTFIGTLAQRVSNVFDPSVLELYATFPATIRQIVLTIFGTYIILALPQTVIALVFLFYYSSVNIGLLLLALILTVLEMGGLGIFLGLAVRNPYKVQAVVAVLPWVLIVFSPTYYKASSSVFLLDPVTSLLNVLRTAVGVGVVDTISLAIPIILTAILWGYIYRNVQTSYMLEKPF</sequence>
<protein>
    <submittedName>
        <fullName evidence="2">ABC-type multidrug transport system, permease component</fullName>
    </submittedName>
</protein>
<organism evidence="2 3">
    <name type="scientific">Thermococcus chitonophagus</name>
    <dbReference type="NCBI Taxonomy" id="54262"/>
    <lineage>
        <taxon>Archaea</taxon>
        <taxon>Methanobacteriati</taxon>
        <taxon>Methanobacteriota</taxon>
        <taxon>Thermococci</taxon>
        <taxon>Thermococcales</taxon>
        <taxon>Thermococcaceae</taxon>
        <taxon>Thermococcus</taxon>
    </lineage>
</organism>
<name>A0A160VSI1_9EURY</name>
<accession>A0A160VSI1</accession>
<reference evidence="3" key="1">
    <citation type="submission" date="2016-01" db="EMBL/GenBank/DDBJ databases">
        <authorList>
            <person name="Vorgias C.E."/>
        </authorList>
    </citation>
    <scope>NUCLEOTIDE SEQUENCE [LARGE SCALE GENOMIC DNA]</scope>
</reference>
<evidence type="ECO:0000313" key="3">
    <source>
        <dbReference type="Proteomes" id="UP000093069"/>
    </source>
</evidence>
<dbReference type="AlphaFoldDB" id="A0A160VSI1"/>
<dbReference type="EMBL" id="LN999010">
    <property type="protein sequence ID" value="CUX77790.1"/>
    <property type="molecule type" value="Genomic_DNA"/>
</dbReference>